<keyword evidence="4" id="KW-0067">ATP-binding</keyword>
<dbReference type="GO" id="GO:0017111">
    <property type="term" value="F:ribonucleoside triphosphate phosphatase activity"/>
    <property type="evidence" value="ECO:0007669"/>
    <property type="project" value="UniProtKB-EC"/>
</dbReference>
<evidence type="ECO:0000259" key="5">
    <source>
        <dbReference type="PROSITE" id="PS51206"/>
    </source>
</evidence>
<dbReference type="InterPro" id="IPR014015">
    <property type="entry name" value="Helicase_SF3_DNA-vir"/>
</dbReference>
<dbReference type="PANTHER" id="PTHR35372">
    <property type="entry name" value="ATP BINDING PROTEIN-RELATED"/>
    <property type="match status" value="1"/>
</dbReference>
<dbReference type="InterPro" id="IPR006500">
    <property type="entry name" value="Helicase_put_C_phage/plasmid"/>
</dbReference>
<keyword evidence="7" id="KW-1185">Reference proteome</keyword>
<dbReference type="PROSITE" id="PS51206">
    <property type="entry name" value="SF3_HELICASE_1"/>
    <property type="match status" value="1"/>
</dbReference>
<dbReference type="EC" id="3.6.1.15" evidence="6"/>
<dbReference type="SMART" id="SM00885">
    <property type="entry name" value="D5_N"/>
    <property type="match status" value="1"/>
</dbReference>
<dbReference type="InterPro" id="IPR051620">
    <property type="entry name" value="ORF904-like_C"/>
</dbReference>
<evidence type="ECO:0000256" key="4">
    <source>
        <dbReference type="ARBA" id="ARBA00022840"/>
    </source>
</evidence>
<protein>
    <submittedName>
        <fullName evidence="6">Nucleoside triphosphatase, D5 family</fullName>
        <ecNumber evidence="6">3.6.1.15</ecNumber>
    </submittedName>
</protein>
<dbReference type="InterPro" id="IPR004968">
    <property type="entry name" value="DNA_primase/NTPase_C"/>
</dbReference>
<dbReference type="Proteomes" id="UP000003752">
    <property type="component" value="Unassembled WGS sequence"/>
</dbReference>
<organism evidence="6 7">
    <name type="scientific">Lentilactobacillus hilgardii (strain ATCC 8290 / DSM 20176 / CCUG 30140 / JCM 1155 / KCTC 3500 / NBRC 15886 / NCIMB 8040 / NRRL B-1843 / 9)</name>
    <dbReference type="NCBI Taxonomy" id="1423757"/>
    <lineage>
        <taxon>Bacteria</taxon>
        <taxon>Bacillati</taxon>
        <taxon>Bacillota</taxon>
        <taxon>Bacilli</taxon>
        <taxon>Lactobacillales</taxon>
        <taxon>Lactobacillaceae</taxon>
        <taxon>Lentilactobacillus</taxon>
    </lineage>
</organism>
<dbReference type="EMBL" id="ACGP01000115">
    <property type="protein sequence ID" value="EEI24782.1"/>
    <property type="molecule type" value="Genomic_DNA"/>
</dbReference>
<accession>C0XIL2</accession>
<evidence type="ECO:0000256" key="2">
    <source>
        <dbReference type="ARBA" id="ARBA00022801"/>
    </source>
</evidence>
<dbReference type="SUPFAM" id="SSF52540">
    <property type="entry name" value="P-loop containing nucleoside triphosphate hydrolases"/>
    <property type="match status" value="1"/>
</dbReference>
<comment type="caution">
    <text evidence="6">The sequence shown here is derived from an EMBL/GenBank/DDBJ whole genome shotgun (WGS) entry which is preliminary data.</text>
</comment>
<dbReference type="Pfam" id="PF08706">
    <property type="entry name" value="D5_N"/>
    <property type="match status" value="1"/>
</dbReference>
<name>C0XIL2_LENH9</name>
<dbReference type="Pfam" id="PF19263">
    <property type="entry name" value="DUF5906"/>
    <property type="match status" value="1"/>
</dbReference>
<dbReference type="InterPro" id="IPR045455">
    <property type="entry name" value="NrS-1_pol-like_helicase"/>
</dbReference>
<evidence type="ECO:0000256" key="1">
    <source>
        <dbReference type="ARBA" id="ARBA00022741"/>
    </source>
</evidence>
<feature type="domain" description="SF3 helicase" evidence="5">
    <location>
        <begin position="185"/>
        <end position="340"/>
    </location>
</feature>
<gene>
    <name evidence="6" type="ORF">HMPREF0519_1073</name>
</gene>
<evidence type="ECO:0000313" key="6">
    <source>
        <dbReference type="EMBL" id="EEI24782.1"/>
    </source>
</evidence>
<dbReference type="Pfam" id="PF03288">
    <property type="entry name" value="Pox_D5"/>
    <property type="match status" value="1"/>
</dbReference>
<dbReference type="InterPro" id="IPR027417">
    <property type="entry name" value="P-loop_NTPase"/>
</dbReference>
<sequence length="484" mass="56207">MLAQQYDQTVNHPHTLKDKLMMDVQTWQLDHQTKAQAKNDTLPRLTTLAGSQIMQRHFITCLFSDNESARLAIYLPHEGIYTQNYRYIKRLIGMMYAPFNEREAEEVIYHLINWAKVKEPTVDRYLIPVANGIWNLHRHELIPFSPDYVFTTKIATKYVNNPVPPNINGWTVDGWLNEIANHDPEIVKLLWEIINDSLNGNFTRKKAIFLYSEKGNTGKGTFQQLIQNLVGKSNVGSLKVNQFDERFKLALLVGKTVCIGDDTPPDIYIKDSSSFNSVVTGDLVTIEYKGQDGFTTTLRCTVIQSCNGLPNFHNKGGTMRRMIIVPFNNHFEGSNDNWDIRDDYMSRQDVLQYVLYRALQLDFKKFDVPTVSKQALSEFEKDNDPLIGFREFFLSLEVDKIPTYYVYEYYKKYCQINGLKALGQNKFIRRLLPLIPDYTKRKAKATHEVFQQANRFKTQDEITVYVRMPEIGKGYQCLIKKVKK</sequence>
<dbReference type="Gene3D" id="3.40.50.300">
    <property type="entry name" value="P-loop containing nucleotide triphosphate hydrolases"/>
    <property type="match status" value="1"/>
</dbReference>
<evidence type="ECO:0000256" key="3">
    <source>
        <dbReference type="ARBA" id="ARBA00022806"/>
    </source>
</evidence>
<dbReference type="GO" id="GO:0004386">
    <property type="term" value="F:helicase activity"/>
    <property type="evidence" value="ECO:0007669"/>
    <property type="project" value="UniProtKB-KW"/>
</dbReference>
<keyword evidence="2 6" id="KW-0378">Hydrolase</keyword>
<dbReference type="InterPro" id="IPR014818">
    <property type="entry name" value="Phage/plasmid_primase_P4_C"/>
</dbReference>
<dbReference type="PATRIC" id="fig|1423757.3.peg.2287"/>
<evidence type="ECO:0000313" key="7">
    <source>
        <dbReference type="Proteomes" id="UP000003752"/>
    </source>
</evidence>
<dbReference type="NCBIfam" id="TIGR01613">
    <property type="entry name" value="primase_Cterm"/>
    <property type="match status" value="1"/>
</dbReference>
<dbReference type="HOGENOM" id="CLU_018483_3_0_9"/>
<reference evidence="6 7" key="1">
    <citation type="submission" date="2009-01" db="EMBL/GenBank/DDBJ databases">
        <authorList>
            <person name="Qin X."/>
            <person name="Bachman B."/>
            <person name="Battles P."/>
            <person name="Bell A."/>
            <person name="Bess C."/>
            <person name="Bickham C."/>
            <person name="Chaboub L."/>
            <person name="Chen D."/>
            <person name="Coyle M."/>
            <person name="Deiros D.R."/>
            <person name="Dinh H."/>
            <person name="Forbes L."/>
            <person name="Fowler G."/>
            <person name="Francisco L."/>
            <person name="Fu Q."/>
            <person name="Gubbala S."/>
            <person name="Hale W."/>
            <person name="Han Y."/>
            <person name="Hemphill L."/>
            <person name="Highlander S.K."/>
            <person name="Hirani K."/>
            <person name="Hogues M."/>
            <person name="Jackson L."/>
            <person name="Jakkamsetti A."/>
            <person name="Javaid M."/>
            <person name="Jiang H."/>
            <person name="Korchina V."/>
            <person name="Kovar C."/>
            <person name="Lara F."/>
            <person name="Lee S."/>
            <person name="Mata R."/>
            <person name="Mathew T."/>
            <person name="Moen C."/>
            <person name="Morales K."/>
            <person name="Munidasa M."/>
            <person name="Nazareth L."/>
            <person name="Ngo R."/>
            <person name="Nguyen L."/>
            <person name="Okwuonu G."/>
            <person name="Ongeri F."/>
            <person name="Patil S."/>
            <person name="Petrosino J."/>
            <person name="Pham C."/>
            <person name="Pham P."/>
            <person name="Pu L.-L."/>
            <person name="Puazo M."/>
            <person name="Raj R."/>
            <person name="Reid J."/>
            <person name="Rouhana J."/>
            <person name="Saada N."/>
            <person name="Shang Y."/>
            <person name="Simmons D."/>
            <person name="Thornton R."/>
            <person name="Warren J."/>
            <person name="Weissenberger G."/>
            <person name="Zhang J."/>
            <person name="Zhang L."/>
            <person name="Zhou C."/>
            <person name="Zhu D."/>
            <person name="Muzny D."/>
            <person name="Worley K."/>
            <person name="Gibbs R."/>
        </authorList>
    </citation>
    <scope>NUCLEOTIDE SEQUENCE [LARGE SCALE GENOMIC DNA]</scope>
    <source>
        <strain evidence="7">ATCC 8290 / DSM 20176 / CCUG 30140 / JCM 1155 / KCTC 3500 / NBRC 15886 / NCIMB 8040 / NRRL B-1843 / 9</strain>
    </source>
</reference>
<dbReference type="AlphaFoldDB" id="C0XIL2"/>
<keyword evidence="1" id="KW-0547">Nucleotide-binding</keyword>
<dbReference type="PANTHER" id="PTHR35372:SF2">
    <property type="entry name" value="SF3 HELICASE DOMAIN-CONTAINING PROTEIN"/>
    <property type="match status" value="1"/>
</dbReference>
<dbReference type="GO" id="GO:0005524">
    <property type="term" value="F:ATP binding"/>
    <property type="evidence" value="ECO:0007669"/>
    <property type="project" value="UniProtKB-KW"/>
</dbReference>
<proteinExistence type="predicted"/>
<keyword evidence="3" id="KW-0347">Helicase</keyword>